<evidence type="ECO:0000313" key="2">
    <source>
        <dbReference type="EMBL" id="QDH70866.1"/>
    </source>
</evidence>
<name>A0A514BU17_9GAMM</name>
<proteinExistence type="predicted"/>
<reference evidence="2 3" key="1">
    <citation type="submission" date="2019-06" db="EMBL/GenBank/DDBJ databases">
        <title>Lysobacter alkalisoli sp. nov. isolated from saline-alkali soil.</title>
        <authorList>
            <person name="Sun J.-Q."/>
            <person name="Xu L."/>
        </authorList>
    </citation>
    <scope>NUCLEOTIDE SEQUENCE [LARGE SCALE GENOMIC DNA]</scope>
    <source>
        <strain evidence="2 3">SJ-36</strain>
    </source>
</reference>
<dbReference type="EMBL" id="CP041242">
    <property type="protein sequence ID" value="QDH70866.1"/>
    <property type="molecule type" value="Genomic_DNA"/>
</dbReference>
<accession>A0A514BU17</accession>
<dbReference type="KEGG" id="lyj:FKV23_12810"/>
<dbReference type="AlphaFoldDB" id="A0A514BU17"/>
<dbReference type="Proteomes" id="UP000317199">
    <property type="component" value="Chromosome"/>
</dbReference>
<gene>
    <name evidence="2" type="ORF">FKV23_12810</name>
</gene>
<dbReference type="RefSeq" id="WP_141624198.1">
    <property type="nucleotide sequence ID" value="NZ_CP041242.1"/>
</dbReference>
<evidence type="ECO:0000313" key="3">
    <source>
        <dbReference type="Proteomes" id="UP000317199"/>
    </source>
</evidence>
<organism evidence="2 3">
    <name type="scientific">Marilutibacter alkalisoli</name>
    <dbReference type="NCBI Taxonomy" id="2591633"/>
    <lineage>
        <taxon>Bacteria</taxon>
        <taxon>Pseudomonadati</taxon>
        <taxon>Pseudomonadota</taxon>
        <taxon>Gammaproteobacteria</taxon>
        <taxon>Lysobacterales</taxon>
        <taxon>Lysobacteraceae</taxon>
        <taxon>Marilutibacter</taxon>
    </lineage>
</organism>
<keyword evidence="3" id="KW-1185">Reference proteome</keyword>
<protein>
    <submittedName>
        <fullName evidence="2">Uncharacterized protein</fullName>
    </submittedName>
</protein>
<feature type="chain" id="PRO_5021802322" evidence="1">
    <location>
        <begin position="20"/>
        <end position="195"/>
    </location>
</feature>
<keyword evidence="1" id="KW-0732">Signal</keyword>
<evidence type="ECO:0000256" key="1">
    <source>
        <dbReference type="SAM" id="SignalP"/>
    </source>
</evidence>
<sequence length="195" mass="21614">MKGYLMAGLLATAAATVFAQDADPFVARAQESVKRELKDPSSAQFRDVARYRNDGRDVLCGEVNAKNSYGGYVGFRSFLVVDDVAILRQDDVAGPFDSVSVAMCQDKAPVPRAPIRFEVGTVKESCDRIRQVSNDPKAEEQCYEQEPAAREWARDRHAEVQIAEKCNREGQVTGLYFMARVCVEREEASLTKGVP</sequence>
<feature type="signal peptide" evidence="1">
    <location>
        <begin position="1"/>
        <end position="19"/>
    </location>
</feature>
<dbReference type="OrthoDB" id="9157170at2"/>